<evidence type="ECO:0000313" key="3">
    <source>
        <dbReference type="EMBL" id="KAF4121182.1"/>
    </source>
</evidence>
<dbReference type="PANTHER" id="PTHR28083">
    <property type="entry name" value="GOOD FOR FULL DBP5 ACTIVITY PROTEIN 2"/>
    <property type="match status" value="1"/>
</dbReference>
<gene>
    <name evidence="3" type="ORF">GMORB2_2144</name>
</gene>
<evidence type="ECO:0000256" key="1">
    <source>
        <dbReference type="SAM" id="MobiDB-lite"/>
    </source>
</evidence>
<dbReference type="RefSeq" id="XP_035319834.1">
    <property type="nucleotide sequence ID" value="XM_035464124.1"/>
</dbReference>
<sequence length="363" mass="41553">MDTQRRLGDLEVAFNRIITLDAGSHRVASASPPEEAAQRQSVDDEDGGVPMEEPVQDAWEKPVLVHDVAPRKDTKDVVDGTNFKVGEPVDERLALCPWHNVQSYPNCFVGKANKTDNFSPPSFYFYDPAKVDERPYLFVPTAQFEDYLDDINARLDIRLSLPNRANLERFILRFDRGMPRPRYWKRAVETEDIRPDGPWPGVYAADIDVFNSATLPARDELVRKLRCARTSPFIEEKRRKAKERSEQKRVERGQMLHQTQVLFGLRGEDGEEQEKVWDTNGSKAIERPVFVCFDIEAFERPPNPVSEVGIAVFDSQLVNEVPHGTCGRDWWPVIKAHHLRIREYSGLVNRVFVKGCPGDFNFG</sequence>
<dbReference type="Pfam" id="PF21762">
    <property type="entry name" value="DEDDh_C"/>
    <property type="match status" value="1"/>
</dbReference>
<accession>A0A9P4YRE8</accession>
<dbReference type="AlphaFoldDB" id="A0A9P4YRE8"/>
<dbReference type="Proteomes" id="UP000749293">
    <property type="component" value="Unassembled WGS sequence"/>
</dbReference>
<dbReference type="OrthoDB" id="5953249at2759"/>
<proteinExistence type="predicted"/>
<dbReference type="InterPro" id="IPR048519">
    <property type="entry name" value="Gfd2/YDR514C-like_C"/>
</dbReference>
<protein>
    <submittedName>
        <fullName evidence="3">Good for full dbp5 protein 2</fullName>
    </submittedName>
</protein>
<feature type="region of interest" description="Disordered" evidence="1">
    <location>
        <begin position="25"/>
        <end position="52"/>
    </location>
</feature>
<evidence type="ECO:0000313" key="4">
    <source>
        <dbReference type="Proteomes" id="UP000749293"/>
    </source>
</evidence>
<reference evidence="3" key="1">
    <citation type="submission" date="2020-03" db="EMBL/GenBank/DDBJ databases">
        <title>Site-based positive gene gene selection in Geosmithia morbida across the United States reveals a broad range of putative effectors and factors for local host and environmental adapation.</title>
        <authorList>
            <person name="Onufrak A."/>
            <person name="Murdoch R.W."/>
            <person name="Gazis R."/>
            <person name="Huff M."/>
            <person name="Staton M."/>
            <person name="Klingeman W."/>
            <person name="Hadziabdic D."/>
        </authorList>
    </citation>
    <scope>NUCLEOTIDE SEQUENCE</scope>
    <source>
        <strain evidence="3">1262</strain>
    </source>
</reference>
<dbReference type="GO" id="GO:0005634">
    <property type="term" value="C:nucleus"/>
    <property type="evidence" value="ECO:0007669"/>
    <property type="project" value="TreeGrafter"/>
</dbReference>
<feature type="domain" description="Gfd2/YDR514C-like C-terminal" evidence="2">
    <location>
        <begin position="289"/>
        <end position="363"/>
    </location>
</feature>
<dbReference type="EMBL" id="JAANYQ010000013">
    <property type="protein sequence ID" value="KAF4121182.1"/>
    <property type="molecule type" value="Genomic_DNA"/>
</dbReference>
<dbReference type="InterPro" id="IPR040151">
    <property type="entry name" value="Gfd2/YDR514C-like"/>
</dbReference>
<dbReference type="GeneID" id="55968374"/>
<organism evidence="3 4">
    <name type="scientific">Geosmithia morbida</name>
    <dbReference type="NCBI Taxonomy" id="1094350"/>
    <lineage>
        <taxon>Eukaryota</taxon>
        <taxon>Fungi</taxon>
        <taxon>Dikarya</taxon>
        <taxon>Ascomycota</taxon>
        <taxon>Pezizomycotina</taxon>
        <taxon>Sordariomycetes</taxon>
        <taxon>Hypocreomycetidae</taxon>
        <taxon>Hypocreales</taxon>
        <taxon>Bionectriaceae</taxon>
        <taxon>Geosmithia</taxon>
    </lineage>
</organism>
<keyword evidence="4" id="KW-1185">Reference proteome</keyword>
<dbReference type="PANTHER" id="PTHR28083:SF1">
    <property type="entry name" value="GOOD FOR FULL DBP5 ACTIVITY PROTEIN 2"/>
    <property type="match status" value="1"/>
</dbReference>
<name>A0A9P4YRE8_9HYPO</name>
<evidence type="ECO:0000259" key="2">
    <source>
        <dbReference type="Pfam" id="PF21762"/>
    </source>
</evidence>
<comment type="caution">
    <text evidence="3">The sequence shown here is derived from an EMBL/GenBank/DDBJ whole genome shotgun (WGS) entry which is preliminary data.</text>
</comment>